<evidence type="ECO:0000313" key="3">
    <source>
        <dbReference type="Proteomes" id="UP000186817"/>
    </source>
</evidence>
<feature type="non-terminal residue" evidence="2">
    <location>
        <position position="1"/>
    </location>
</feature>
<dbReference type="Proteomes" id="UP000186817">
    <property type="component" value="Unassembled WGS sequence"/>
</dbReference>
<dbReference type="AlphaFoldDB" id="A0A1Q9BYR5"/>
<comment type="caution">
    <text evidence="2">The sequence shown here is derived from an EMBL/GenBank/DDBJ whole genome shotgun (WGS) entry which is preliminary data.</text>
</comment>
<evidence type="ECO:0000313" key="2">
    <source>
        <dbReference type="EMBL" id="OLP75818.1"/>
    </source>
</evidence>
<feature type="region of interest" description="Disordered" evidence="1">
    <location>
        <begin position="66"/>
        <end position="86"/>
    </location>
</feature>
<name>A0A1Q9BYR5_SYMMI</name>
<gene>
    <name evidence="2" type="ORF">AK812_SmicGene44324</name>
</gene>
<sequence length="86" mass="9974">ATDTLGLPQAVLQKQEDAWMKDPTASFAQHLPSCTDGCFLRSGDDLRIAFFTYSVFNREFHPDIRGFQRPQDPKLLWSRPRHRSPR</sequence>
<protein>
    <submittedName>
        <fullName evidence="2">Uncharacterized protein</fullName>
    </submittedName>
</protein>
<dbReference type="EMBL" id="LSRX01002259">
    <property type="protein sequence ID" value="OLP75818.1"/>
    <property type="molecule type" value="Genomic_DNA"/>
</dbReference>
<evidence type="ECO:0000256" key="1">
    <source>
        <dbReference type="SAM" id="MobiDB-lite"/>
    </source>
</evidence>
<proteinExistence type="predicted"/>
<keyword evidence="3" id="KW-1185">Reference proteome</keyword>
<reference evidence="2 3" key="1">
    <citation type="submission" date="2016-02" db="EMBL/GenBank/DDBJ databases">
        <title>Genome analysis of coral dinoflagellate symbionts highlights evolutionary adaptations to a symbiotic lifestyle.</title>
        <authorList>
            <person name="Aranda M."/>
            <person name="Li Y."/>
            <person name="Liew Y.J."/>
            <person name="Baumgarten S."/>
            <person name="Simakov O."/>
            <person name="Wilson M."/>
            <person name="Piel J."/>
            <person name="Ashoor H."/>
            <person name="Bougouffa S."/>
            <person name="Bajic V.B."/>
            <person name="Ryu T."/>
            <person name="Ravasi T."/>
            <person name="Bayer T."/>
            <person name="Micklem G."/>
            <person name="Kim H."/>
            <person name="Bhak J."/>
            <person name="Lajeunesse T.C."/>
            <person name="Voolstra C.R."/>
        </authorList>
    </citation>
    <scope>NUCLEOTIDE SEQUENCE [LARGE SCALE GENOMIC DNA]</scope>
    <source>
        <strain evidence="2 3">CCMP2467</strain>
    </source>
</reference>
<accession>A0A1Q9BYR5</accession>
<organism evidence="2 3">
    <name type="scientific">Symbiodinium microadriaticum</name>
    <name type="common">Dinoflagellate</name>
    <name type="synonym">Zooxanthella microadriatica</name>
    <dbReference type="NCBI Taxonomy" id="2951"/>
    <lineage>
        <taxon>Eukaryota</taxon>
        <taxon>Sar</taxon>
        <taxon>Alveolata</taxon>
        <taxon>Dinophyceae</taxon>
        <taxon>Suessiales</taxon>
        <taxon>Symbiodiniaceae</taxon>
        <taxon>Symbiodinium</taxon>
    </lineage>
</organism>